<dbReference type="InterPro" id="IPR020904">
    <property type="entry name" value="Sc_DH/Rdtase_CS"/>
</dbReference>
<evidence type="ECO:0000256" key="1">
    <source>
        <dbReference type="ARBA" id="ARBA00006484"/>
    </source>
</evidence>
<dbReference type="Proteomes" id="UP000244152">
    <property type="component" value="Unassembled WGS sequence"/>
</dbReference>
<dbReference type="PRINTS" id="PR00081">
    <property type="entry name" value="GDHRDH"/>
</dbReference>
<proteinExistence type="inferred from homology"/>
<comment type="caution">
    <text evidence="5">The sequence shown here is derived from an EMBL/GenBank/DDBJ whole genome shotgun (WGS) entry which is preliminary data.</text>
</comment>
<evidence type="ECO:0000256" key="2">
    <source>
        <dbReference type="ARBA" id="ARBA00023002"/>
    </source>
</evidence>
<reference evidence="5 6" key="1">
    <citation type="submission" date="2018-04" db="EMBL/GenBank/DDBJ databases">
        <title>Active sludge and wastewater microbial communities from Klosterneuburg, Austria.</title>
        <authorList>
            <person name="Wagner M."/>
        </authorList>
    </citation>
    <scope>NUCLEOTIDE SEQUENCE [LARGE SCALE GENOMIC DNA]</scope>
    <source>
        <strain evidence="5 6">Nl12</strain>
    </source>
</reference>
<protein>
    <recommendedName>
        <fullName evidence="7">Short-chain dehydrogenase</fullName>
    </recommendedName>
</protein>
<dbReference type="RefSeq" id="WP_181258830.1">
    <property type="nucleotide sequence ID" value="NZ_QAOK01000003.1"/>
</dbReference>
<feature type="region of interest" description="Disordered" evidence="4">
    <location>
        <begin position="249"/>
        <end position="270"/>
    </location>
</feature>
<dbReference type="PANTHER" id="PTHR44196:SF3">
    <property type="entry name" value="SHORT CHAIN DEHYDROGENASE FAMILY PROTEIN"/>
    <property type="match status" value="1"/>
</dbReference>
<evidence type="ECO:0008006" key="7">
    <source>
        <dbReference type="Google" id="ProtNLM"/>
    </source>
</evidence>
<evidence type="ECO:0000256" key="4">
    <source>
        <dbReference type="SAM" id="MobiDB-lite"/>
    </source>
</evidence>
<dbReference type="Pfam" id="PF00106">
    <property type="entry name" value="adh_short"/>
    <property type="match status" value="1"/>
</dbReference>
<name>A0A2T5IFY1_9PROT</name>
<dbReference type="Gene3D" id="3.40.50.720">
    <property type="entry name" value="NAD(P)-binding Rossmann-like Domain"/>
    <property type="match status" value="1"/>
</dbReference>
<keyword evidence="2" id="KW-0560">Oxidoreductase</keyword>
<evidence type="ECO:0000256" key="3">
    <source>
        <dbReference type="RuleBase" id="RU000363"/>
    </source>
</evidence>
<evidence type="ECO:0000313" key="6">
    <source>
        <dbReference type="Proteomes" id="UP000244152"/>
    </source>
</evidence>
<sequence length="270" mass="29030">MTLKVIISGASAGLGRALARYYADSGATLGLIARRADLLENLAAEMAEVSIYVADVRDASALRTAAEDFIVRHGCPDIVIANAGISHGTLTECVEDKEVFEDILATNVVGMVNLFQPFVSVMRTVGQGSLVGIASVAGYRGLPGSGAYSASKAAAISYLESLRVELHGSGLSVITICPGYVVTPMTADNPFPMPFILTADDTARKIARIIESKKSFAVIPWQMAIVARVLRLLPNFLYDRLFARAPRKPRLNHKDHKGHKGSKENYQVPD</sequence>
<dbReference type="InterPro" id="IPR002347">
    <property type="entry name" value="SDR_fam"/>
</dbReference>
<dbReference type="InterPro" id="IPR036291">
    <property type="entry name" value="NAD(P)-bd_dom_sf"/>
</dbReference>
<dbReference type="EMBL" id="QAOK01000003">
    <property type="protein sequence ID" value="PTQ82733.1"/>
    <property type="molecule type" value="Genomic_DNA"/>
</dbReference>
<dbReference type="PRINTS" id="PR00080">
    <property type="entry name" value="SDRFAMILY"/>
</dbReference>
<dbReference type="NCBIfam" id="NF005437">
    <property type="entry name" value="PRK07024.1"/>
    <property type="match status" value="1"/>
</dbReference>
<dbReference type="PROSITE" id="PS00061">
    <property type="entry name" value="ADH_SHORT"/>
    <property type="match status" value="1"/>
</dbReference>
<organism evidence="5 6">
    <name type="scientific">Nitrosospira multiformis</name>
    <dbReference type="NCBI Taxonomy" id="1231"/>
    <lineage>
        <taxon>Bacteria</taxon>
        <taxon>Pseudomonadati</taxon>
        <taxon>Pseudomonadota</taxon>
        <taxon>Betaproteobacteria</taxon>
        <taxon>Nitrosomonadales</taxon>
        <taxon>Nitrosomonadaceae</taxon>
        <taxon>Nitrosospira</taxon>
    </lineage>
</organism>
<evidence type="ECO:0000313" key="5">
    <source>
        <dbReference type="EMBL" id="PTQ82733.1"/>
    </source>
</evidence>
<dbReference type="GO" id="GO:0016491">
    <property type="term" value="F:oxidoreductase activity"/>
    <property type="evidence" value="ECO:0007669"/>
    <property type="project" value="UniProtKB-KW"/>
</dbReference>
<dbReference type="PANTHER" id="PTHR44196">
    <property type="entry name" value="DEHYDROGENASE/REDUCTASE SDR FAMILY MEMBER 7B"/>
    <property type="match status" value="1"/>
</dbReference>
<dbReference type="GO" id="GO:0016020">
    <property type="term" value="C:membrane"/>
    <property type="evidence" value="ECO:0007669"/>
    <property type="project" value="TreeGrafter"/>
</dbReference>
<gene>
    <name evidence="5" type="ORF">C8R21_10312</name>
</gene>
<comment type="similarity">
    <text evidence="1 3">Belongs to the short-chain dehydrogenases/reductases (SDR) family.</text>
</comment>
<accession>A0A2T5IFY1</accession>
<dbReference type="AlphaFoldDB" id="A0A2T5IFY1"/>
<dbReference type="SUPFAM" id="SSF51735">
    <property type="entry name" value="NAD(P)-binding Rossmann-fold domains"/>
    <property type="match status" value="1"/>
</dbReference>
<feature type="compositionally biased region" description="Basic residues" evidence="4">
    <location>
        <begin position="249"/>
        <end position="260"/>
    </location>
</feature>